<accession>A0A069SK09</accession>
<keyword evidence="1" id="KW-0175">Coiled coil</keyword>
<name>A0A069SK09_PHOVU</name>
<evidence type="ECO:0000313" key="2">
    <source>
        <dbReference type="EMBL" id="KDS55005.1"/>
    </source>
</evidence>
<reference evidence="2 3" key="1">
    <citation type="submission" date="2014-04" db="EMBL/GenBank/DDBJ databases">
        <authorList>
            <person name="Sears C."/>
            <person name="Carroll K."/>
            <person name="Sack B.R."/>
            <person name="Qadri F."/>
            <person name="Myers L.L."/>
            <person name="Chung G.-T."/>
            <person name="Escheverria P."/>
            <person name="Fraser C.M."/>
            <person name="Sadzewicz L."/>
            <person name="Shefchek K.A."/>
            <person name="Tallon L."/>
            <person name="Das S.P."/>
            <person name="Daugherty S."/>
            <person name="Mongodin E.F."/>
        </authorList>
    </citation>
    <scope>NUCLEOTIDE SEQUENCE [LARGE SCALE GENOMIC DNA]</scope>
    <source>
        <strain evidence="2 3">3975 RP4</strain>
    </source>
</reference>
<evidence type="ECO:0000313" key="3">
    <source>
        <dbReference type="Proteomes" id="UP000027661"/>
    </source>
</evidence>
<evidence type="ECO:0000256" key="1">
    <source>
        <dbReference type="SAM" id="Coils"/>
    </source>
</evidence>
<dbReference type="PATRIC" id="fig|1339352.3.peg.1394"/>
<dbReference type="Proteomes" id="UP000027661">
    <property type="component" value="Unassembled WGS sequence"/>
</dbReference>
<comment type="caution">
    <text evidence="2">The sequence shown here is derived from an EMBL/GenBank/DDBJ whole genome shotgun (WGS) entry which is preliminary data.</text>
</comment>
<feature type="coiled-coil region" evidence="1">
    <location>
        <begin position="5"/>
        <end position="32"/>
    </location>
</feature>
<dbReference type="AlphaFoldDB" id="A0A069SK09"/>
<dbReference type="EMBL" id="JNHM01000018">
    <property type="protein sequence ID" value="KDS55005.1"/>
    <property type="molecule type" value="Genomic_DNA"/>
</dbReference>
<gene>
    <name evidence="2" type="ORF">M099_1442</name>
</gene>
<proteinExistence type="predicted"/>
<sequence length="144" mass="17195">MRHEIIKYSKSIDDLKAQMQHMQEQHGKQIRNLQGIHNQELEAKDKEISRLNTILEKAFNCFPLLKEMLRMERLCYAIGFTKDMVNSLLNKREAIKCNEKIYSEEHRQRFEVKNATFKIEQSSVDNNKLVLTINRQPIGEWFKE</sequence>
<organism evidence="2 3">
    <name type="scientific">Phocaeicola vulgatus str. 3975 RP4</name>
    <dbReference type="NCBI Taxonomy" id="1339352"/>
    <lineage>
        <taxon>Bacteria</taxon>
        <taxon>Pseudomonadati</taxon>
        <taxon>Bacteroidota</taxon>
        <taxon>Bacteroidia</taxon>
        <taxon>Bacteroidales</taxon>
        <taxon>Bacteroidaceae</taxon>
        <taxon>Phocaeicola</taxon>
    </lineage>
</organism>
<protein>
    <submittedName>
        <fullName evidence="2">Putative mobilization protein</fullName>
    </submittedName>
</protein>